<protein>
    <submittedName>
        <fullName evidence="2">Unnamed protein product</fullName>
    </submittedName>
</protein>
<evidence type="ECO:0000256" key="1">
    <source>
        <dbReference type="SAM" id="MobiDB-lite"/>
    </source>
</evidence>
<dbReference type="EMBL" id="BSXW01000219">
    <property type="protein sequence ID" value="GMF15324.1"/>
    <property type="molecule type" value="Genomic_DNA"/>
</dbReference>
<sequence>MTMYEAEIKRTKRKTIHDDELGEGDIIYNYDVDLADDIVSFDAADKERPRHSAAPATDQVSALANAPAPTIPVQTATGPAPAVSTNLTPTTPAPADGAPVASATTPVDAATPAPAASEPVAAETGGEAN</sequence>
<dbReference type="AlphaFoldDB" id="A0A9W6TL56"/>
<evidence type="ECO:0000313" key="3">
    <source>
        <dbReference type="Proteomes" id="UP001165083"/>
    </source>
</evidence>
<reference evidence="2" key="1">
    <citation type="submission" date="2023-04" db="EMBL/GenBank/DDBJ databases">
        <title>Phytophthora lilii NBRC 32176.</title>
        <authorList>
            <person name="Ichikawa N."/>
            <person name="Sato H."/>
            <person name="Tonouchi N."/>
        </authorList>
    </citation>
    <scope>NUCLEOTIDE SEQUENCE</scope>
    <source>
        <strain evidence="2">NBRC 32176</strain>
    </source>
</reference>
<feature type="compositionally biased region" description="Low complexity" evidence="1">
    <location>
        <begin position="88"/>
        <end position="129"/>
    </location>
</feature>
<dbReference type="Proteomes" id="UP001165083">
    <property type="component" value="Unassembled WGS sequence"/>
</dbReference>
<keyword evidence="3" id="KW-1185">Reference proteome</keyword>
<organism evidence="2 3">
    <name type="scientific">Phytophthora lilii</name>
    <dbReference type="NCBI Taxonomy" id="2077276"/>
    <lineage>
        <taxon>Eukaryota</taxon>
        <taxon>Sar</taxon>
        <taxon>Stramenopiles</taxon>
        <taxon>Oomycota</taxon>
        <taxon>Peronosporomycetes</taxon>
        <taxon>Peronosporales</taxon>
        <taxon>Peronosporaceae</taxon>
        <taxon>Phytophthora</taxon>
    </lineage>
</organism>
<feature type="compositionally biased region" description="Polar residues" evidence="1">
    <location>
        <begin position="72"/>
        <end position="87"/>
    </location>
</feature>
<evidence type="ECO:0000313" key="2">
    <source>
        <dbReference type="EMBL" id="GMF15324.1"/>
    </source>
</evidence>
<comment type="caution">
    <text evidence="2">The sequence shown here is derived from an EMBL/GenBank/DDBJ whole genome shotgun (WGS) entry which is preliminary data.</text>
</comment>
<proteinExistence type="predicted"/>
<name>A0A9W6TL56_9STRA</name>
<feature type="region of interest" description="Disordered" evidence="1">
    <location>
        <begin position="45"/>
        <end position="129"/>
    </location>
</feature>
<gene>
    <name evidence="2" type="ORF">Plil01_000523900</name>
</gene>
<accession>A0A9W6TL56</accession>